<dbReference type="EMBL" id="JAVIZQ010000001">
    <property type="protein sequence ID" value="MDR6140810.1"/>
    <property type="molecule type" value="Genomic_DNA"/>
</dbReference>
<name>A0ABU1HL91_9MICO</name>
<reference evidence="2 3" key="1">
    <citation type="submission" date="2023-08" db="EMBL/GenBank/DDBJ databases">
        <title>Functional and genomic diversity of the sorghum phyllosphere microbiome.</title>
        <authorList>
            <person name="Shade A."/>
        </authorList>
    </citation>
    <scope>NUCLEOTIDE SEQUENCE [LARGE SCALE GENOMIC DNA]</scope>
    <source>
        <strain evidence="2 3">SORGH_AS_0445</strain>
    </source>
</reference>
<feature type="region of interest" description="Disordered" evidence="1">
    <location>
        <begin position="1"/>
        <end position="62"/>
    </location>
</feature>
<evidence type="ECO:0000313" key="3">
    <source>
        <dbReference type="Proteomes" id="UP001249291"/>
    </source>
</evidence>
<feature type="compositionally biased region" description="Acidic residues" evidence="1">
    <location>
        <begin position="14"/>
        <end position="40"/>
    </location>
</feature>
<accession>A0ABU1HL91</accession>
<evidence type="ECO:0000313" key="2">
    <source>
        <dbReference type="EMBL" id="MDR6140810.1"/>
    </source>
</evidence>
<comment type="caution">
    <text evidence="2">The sequence shown here is derived from an EMBL/GenBank/DDBJ whole genome shotgun (WGS) entry which is preliminary data.</text>
</comment>
<gene>
    <name evidence="2" type="ORF">QE375_000364</name>
</gene>
<organism evidence="2 3">
    <name type="scientific">Microbacterium foliorum</name>
    <dbReference type="NCBI Taxonomy" id="104336"/>
    <lineage>
        <taxon>Bacteria</taxon>
        <taxon>Bacillati</taxon>
        <taxon>Actinomycetota</taxon>
        <taxon>Actinomycetes</taxon>
        <taxon>Micrococcales</taxon>
        <taxon>Microbacteriaceae</taxon>
        <taxon>Microbacterium</taxon>
    </lineage>
</organism>
<sequence length="62" mass="6541">MRGTFAACFRQGLPDDDDALTSDDDALTSDDDALTADSDAEGQWSQVQDPPPQHPASAETCA</sequence>
<proteinExistence type="predicted"/>
<dbReference type="Proteomes" id="UP001249291">
    <property type="component" value="Unassembled WGS sequence"/>
</dbReference>
<keyword evidence="3" id="KW-1185">Reference proteome</keyword>
<protein>
    <submittedName>
        <fullName evidence="2">Uncharacterized protein</fullName>
    </submittedName>
</protein>
<evidence type="ECO:0000256" key="1">
    <source>
        <dbReference type="SAM" id="MobiDB-lite"/>
    </source>
</evidence>